<evidence type="ECO:0000256" key="1">
    <source>
        <dbReference type="SAM" id="MobiDB-lite"/>
    </source>
</evidence>
<dbReference type="AlphaFoldDB" id="A0A328C9L2"/>
<proteinExistence type="predicted"/>
<comment type="caution">
    <text evidence="2">The sequence shown here is derived from an EMBL/GenBank/DDBJ whole genome shotgun (WGS) entry which is preliminary data.</text>
</comment>
<dbReference type="OrthoDB" id="5514661at2"/>
<accession>A0A328C9L2</accession>
<keyword evidence="3" id="KW-1185">Reference proteome</keyword>
<reference evidence="2 3" key="1">
    <citation type="submission" date="2018-05" db="EMBL/GenBank/DDBJ databases">
        <title>Lujinxingia marina gen. nov. sp. nov., a new facultative anaerobic member of the class Deltaproteobacteria, and proposal of Lujinxingaceae fam. nov.</title>
        <authorList>
            <person name="Li C.-M."/>
        </authorList>
    </citation>
    <scope>NUCLEOTIDE SEQUENCE [LARGE SCALE GENOMIC DNA]</scope>
    <source>
        <strain evidence="2 3">B210</strain>
    </source>
</reference>
<name>A0A328C9L2_9DELT</name>
<gene>
    <name evidence="2" type="ORF">DL240_05565</name>
</gene>
<evidence type="ECO:0000313" key="2">
    <source>
        <dbReference type="EMBL" id="RAL23628.1"/>
    </source>
</evidence>
<evidence type="ECO:0000313" key="3">
    <source>
        <dbReference type="Proteomes" id="UP000249169"/>
    </source>
</evidence>
<dbReference type="EMBL" id="QHKO01000002">
    <property type="protein sequence ID" value="RAL23628.1"/>
    <property type="molecule type" value="Genomic_DNA"/>
</dbReference>
<organism evidence="2 3">
    <name type="scientific">Lujinxingia litoralis</name>
    <dbReference type="NCBI Taxonomy" id="2211119"/>
    <lineage>
        <taxon>Bacteria</taxon>
        <taxon>Deltaproteobacteria</taxon>
        <taxon>Bradymonadales</taxon>
        <taxon>Lujinxingiaceae</taxon>
        <taxon>Lujinxingia</taxon>
    </lineage>
</organism>
<feature type="region of interest" description="Disordered" evidence="1">
    <location>
        <begin position="82"/>
        <end position="106"/>
    </location>
</feature>
<protein>
    <submittedName>
        <fullName evidence="2">Uncharacterized protein</fullName>
    </submittedName>
</protein>
<dbReference type="RefSeq" id="WP_111728886.1">
    <property type="nucleotide sequence ID" value="NZ_QHKO01000002.1"/>
</dbReference>
<sequence>MSIPRNDYDATEERIRVYPTFDTPRTLVPKDEIKAWSNVVQTGKDEQGRPVKAVRFVFENEESALYNQQALSFARLETYVDDGAGERPAGNDEPQFSVREDFGIDK</sequence>
<dbReference type="Proteomes" id="UP000249169">
    <property type="component" value="Unassembled WGS sequence"/>
</dbReference>